<reference evidence="2" key="1">
    <citation type="journal article" date="2019" name="Int. J. Syst. Evol. Microbiol.">
        <title>The Global Catalogue of Microorganisms (GCM) 10K type strain sequencing project: providing services to taxonomists for standard genome sequencing and annotation.</title>
        <authorList>
            <consortium name="The Broad Institute Genomics Platform"/>
            <consortium name="The Broad Institute Genome Sequencing Center for Infectious Disease"/>
            <person name="Wu L."/>
            <person name="Ma J."/>
        </authorList>
    </citation>
    <scope>NUCLEOTIDE SEQUENCE [LARGE SCALE GENOMIC DNA]</scope>
    <source>
        <strain evidence="2">CGMCC 1.12449</strain>
    </source>
</reference>
<name>A0ABW4ME56_9SPHN</name>
<proteinExistence type="predicted"/>
<dbReference type="EMBL" id="JBHUEL010000010">
    <property type="protein sequence ID" value="MFD1767404.1"/>
    <property type="molecule type" value="Genomic_DNA"/>
</dbReference>
<evidence type="ECO:0000313" key="1">
    <source>
        <dbReference type="EMBL" id="MFD1767404.1"/>
    </source>
</evidence>
<evidence type="ECO:0000313" key="2">
    <source>
        <dbReference type="Proteomes" id="UP001597215"/>
    </source>
</evidence>
<dbReference type="Proteomes" id="UP001597215">
    <property type="component" value="Unassembled WGS sequence"/>
</dbReference>
<protein>
    <recommendedName>
        <fullName evidence="3">Transcriptional regulator</fullName>
    </recommendedName>
</protein>
<sequence length="69" mass="8109">MHINRKIEQFLRLHNMAPTTFGRRVARDPRLVLDMRNGRCLRPAMVLKAEAFMAAYERDLELLNLREAA</sequence>
<accession>A0ABW4ME56</accession>
<gene>
    <name evidence="1" type="ORF">ACFSAG_11200</name>
</gene>
<dbReference type="RefSeq" id="WP_374613238.1">
    <property type="nucleotide sequence ID" value="NZ_JBHUEL010000010.1"/>
</dbReference>
<organism evidence="1 2">
    <name type="scientific">Sphingorhabdus buctiana</name>
    <dbReference type="NCBI Taxonomy" id="1508805"/>
    <lineage>
        <taxon>Bacteria</taxon>
        <taxon>Pseudomonadati</taxon>
        <taxon>Pseudomonadota</taxon>
        <taxon>Alphaproteobacteria</taxon>
        <taxon>Sphingomonadales</taxon>
        <taxon>Sphingomonadaceae</taxon>
        <taxon>Sphingorhabdus</taxon>
    </lineage>
</organism>
<comment type="caution">
    <text evidence="1">The sequence shown here is derived from an EMBL/GenBank/DDBJ whole genome shotgun (WGS) entry which is preliminary data.</text>
</comment>
<keyword evidence="2" id="KW-1185">Reference proteome</keyword>
<evidence type="ECO:0008006" key="3">
    <source>
        <dbReference type="Google" id="ProtNLM"/>
    </source>
</evidence>